<feature type="domain" description="Peptidase S1" evidence="8">
    <location>
        <begin position="304"/>
        <end position="556"/>
    </location>
</feature>
<dbReference type="PRINTS" id="PR00722">
    <property type="entry name" value="CHYMOTRYPSIN"/>
</dbReference>
<proteinExistence type="predicted"/>
<evidence type="ECO:0000256" key="2">
    <source>
        <dbReference type="ARBA" id="ARBA00022801"/>
    </source>
</evidence>
<evidence type="ECO:0000256" key="1">
    <source>
        <dbReference type="ARBA" id="ARBA00022670"/>
    </source>
</evidence>
<evidence type="ECO:0000259" key="8">
    <source>
        <dbReference type="PROSITE" id="PS50240"/>
    </source>
</evidence>
<dbReference type="FunFam" id="2.40.10.10:FF:000006">
    <property type="entry name" value="Serine proteinase stubble"/>
    <property type="match status" value="1"/>
</dbReference>
<dbReference type="PANTHER" id="PTHR24252:SF7">
    <property type="entry name" value="HYALIN"/>
    <property type="match status" value="1"/>
</dbReference>
<keyword evidence="3 5" id="KW-0720">Serine protease</keyword>
<dbReference type="Gene3D" id="2.40.10.10">
    <property type="entry name" value="Trypsin-like serine proteases"/>
    <property type="match status" value="1"/>
</dbReference>
<dbReference type="EMBL" id="CAXIEN010000139">
    <property type="protein sequence ID" value="CAL1281021.1"/>
    <property type="molecule type" value="Genomic_DNA"/>
</dbReference>
<dbReference type="SMART" id="SM00020">
    <property type="entry name" value="Tryp_SPc"/>
    <property type="match status" value="1"/>
</dbReference>
<evidence type="ECO:0000313" key="9">
    <source>
        <dbReference type="EMBL" id="CAL1281021.1"/>
    </source>
</evidence>
<dbReference type="GO" id="GO:0006508">
    <property type="term" value="P:proteolysis"/>
    <property type="evidence" value="ECO:0007669"/>
    <property type="project" value="UniProtKB-KW"/>
</dbReference>
<feature type="region of interest" description="Disordered" evidence="6">
    <location>
        <begin position="229"/>
        <end position="265"/>
    </location>
</feature>
<comment type="caution">
    <text evidence="9">The sequence shown here is derived from an EMBL/GenBank/DDBJ whole genome shotgun (WGS) entry which is preliminary data.</text>
</comment>
<feature type="compositionally biased region" description="Low complexity" evidence="6">
    <location>
        <begin position="165"/>
        <end position="174"/>
    </location>
</feature>
<keyword evidence="4" id="KW-1015">Disulfide bond</keyword>
<evidence type="ECO:0000256" key="4">
    <source>
        <dbReference type="ARBA" id="ARBA00023157"/>
    </source>
</evidence>
<dbReference type="Pfam" id="PF00089">
    <property type="entry name" value="Trypsin"/>
    <property type="match status" value="1"/>
</dbReference>
<evidence type="ECO:0000256" key="7">
    <source>
        <dbReference type="SAM" id="Phobius"/>
    </source>
</evidence>
<keyword evidence="7" id="KW-0812">Transmembrane</keyword>
<dbReference type="PANTHER" id="PTHR24252">
    <property type="entry name" value="ACROSIN-RELATED"/>
    <property type="match status" value="1"/>
</dbReference>
<gene>
    <name evidence="9" type="ORF">LARSCL_LOCUS11319</name>
</gene>
<dbReference type="InterPro" id="IPR018114">
    <property type="entry name" value="TRYPSIN_HIS"/>
</dbReference>
<feature type="region of interest" description="Disordered" evidence="6">
    <location>
        <begin position="155"/>
        <end position="174"/>
    </location>
</feature>
<keyword evidence="1 5" id="KW-0645">Protease</keyword>
<organism evidence="9 10">
    <name type="scientific">Larinioides sclopetarius</name>
    <dbReference type="NCBI Taxonomy" id="280406"/>
    <lineage>
        <taxon>Eukaryota</taxon>
        <taxon>Metazoa</taxon>
        <taxon>Ecdysozoa</taxon>
        <taxon>Arthropoda</taxon>
        <taxon>Chelicerata</taxon>
        <taxon>Arachnida</taxon>
        <taxon>Araneae</taxon>
        <taxon>Araneomorphae</taxon>
        <taxon>Entelegynae</taxon>
        <taxon>Araneoidea</taxon>
        <taxon>Araneidae</taxon>
        <taxon>Larinioides</taxon>
    </lineage>
</organism>
<dbReference type="PROSITE" id="PS50240">
    <property type="entry name" value="TRYPSIN_DOM"/>
    <property type="match status" value="1"/>
</dbReference>
<sequence length="562" mass="63178">MDNRRKTDSFRRELGTYPVCVILLYLCFPAVFAQIWRNPQDNRRYQNPHRTESFVDLCNTPEGLEGECHGLSECWVADFKNYPLVSCGYNGYREMFCCPDRTVKSVQIVSSYGTQQPSRDQVKVVDPTTTPSRSLLDLVVRPIISTILNLNTNGNDQTSLQTNRTPTPVVPATKAPIRMPEPVYTRLPIWNPTVTPARMVATTKKPNRVPTRKPMTPQSFDRNRYSLEPTRRPVLPNNKSNIAPTRKPESPHFLTTKKPTKSQMTRVTAPSIIMPSPAPNFEGCGRKYSIHRPLFDARKIQTYVIGGHETKEHWPWMVAIHLSRNGSPPKFMCGGSLITNRHVLTAAHCFDTRNQGRSRYSVLVGTNNITTIPKGSTALSSGDFIDVLNIRMHEQYVPKIHYYDIALLTLESKASLSQLVFPVCLPTSDDLKALTSYANVTLMGWGHTTYGGSESKILQEVDLQIIPLSRCQRSYEEFKTQALSQGITTDMLCAGVPQGGVDACQGDSGGPLVLEKGDRWIQVGIVSFGFRCGAENYPGVYTRVSAYMRWISRILSEYQYIV</sequence>
<dbReference type="CDD" id="cd00190">
    <property type="entry name" value="Tryp_SPc"/>
    <property type="match status" value="1"/>
</dbReference>
<evidence type="ECO:0000256" key="6">
    <source>
        <dbReference type="SAM" id="MobiDB-lite"/>
    </source>
</evidence>
<dbReference type="AlphaFoldDB" id="A0AAV2AAL5"/>
<dbReference type="GO" id="GO:0004252">
    <property type="term" value="F:serine-type endopeptidase activity"/>
    <property type="evidence" value="ECO:0007669"/>
    <property type="project" value="InterPro"/>
</dbReference>
<dbReference type="InterPro" id="IPR043504">
    <property type="entry name" value="Peptidase_S1_PA_chymotrypsin"/>
</dbReference>
<keyword evidence="10" id="KW-1185">Reference proteome</keyword>
<dbReference type="SUPFAM" id="SSF50494">
    <property type="entry name" value="Trypsin-like serine proteases"/>
    <property type="match status" value="1"/>
</dbReference>
<keyword evidence="7" id="KW-1133">Transmembrane helix</keyword>
<name>A0AAV2AAL5_9ARAC</name>
<dbReference type="PROSITE" id="PS00135">
    <property type="entry name" value="TRYPSIN_SER"/>
    <property type="match status" value="1"/>
</dbReference>
<keyword evidence="7" id="KW-0472">Membrane</keyword>
<evidence type="ECO:0000313" key="10">
    <source>
        <dbReference type="Proteomes" id="UP001497382"/>
    </source>
</evidence>
<accession>A0AAV2AAL5</accession>
<dbReference type="InterPro" id="IPR009003">
    <property type="entry name" value="Peptidase_S1_PA"/>
</dbReference>
<protein>
    <recommendedName>
        <fullName evidence="8">Peptidase S1 domain-containing protein</fullName>
    </recommendedName>
</protein>
<keyword evidence="2 5" id="KW-0378">Hydrolase</keyword>
<dbReference type="InterPro" id="IPR001254">
    <property type="entry name" value="Trypsin_dom"/>
</dbReference>
<evidence type="ECO:0000256" key="5">
    <source>
        <dbReference type="RuleBase" id="RU363034"/>
    </source>
</evidence>
<evidence type="ECO:0000256" key="3">
    <source>
        <dbReference type="ARBA" id="ARBA00022825"/>
    </source>
</evidence>
<feature type="compositionally biased region" description="Polar residues" evidence="6">
    <location>
        <begin position="155"/>
        <end position="164"/>
    </location>
</feature>
<dbReference type="InterPro" id="IPR001314">
    <property type="entry name" value="Peptidase_S1A"/>
</dbReference>
<dbReference type="InterPro" id="IPR033116">
    <property type="entry name" value="TRYPSIN_SER"/>
</dbReference>
<dbReference type="PROSITE" id="PS00134">
    <property type="entry name" value="TRYPSIN_HIS"/>
    <property type="match status" value="1"/>
</dbReference>
<dbReference type="Proteomes" id="UP001497382">
    <property type="component" value="Unassembled WGS sequence"/>
</dbReference>
<reference evidence="9 10" key="1">
    <citation type="submission" date="2024-04" db="EMBL/GenBank/DDBJ databases">
        <authorList>
            <person name="Rising A."/>
            <person name="Reimegard J."/>
            <person name="Sonavane S."/>
            <person name="Akerstrom W."/>
            <person name="Nylinder S."/>
            <person name="Hedman E."/>
            <person name="Kallberg Y."/>
        </authorList>
    </citation>
    <scope>NUCLEOTIDE SEQUENCE [LARGE SCALE GENOMIC DNA]</scope>
</reference>
<feature type="transmembrane region" description="Helical" evidence="7">
    <location>
        <begin position="14"/>
        <end position="36"/>
    </location>
</feature>